<proteinExistence type="predicted"/>
<reference evidence="1" key="2">
    <citation type="journal article" date="2022" name="Elife">
        <title>Obligate sexual reproduction of a homothallic fungus closely related to the Cryptococcus pathogenic species complex.</title>
        <authorList>
            <person name="Passer A.R."/>
            <person name="Clancey S.A."/>
            <person name="Shea T."/>
            <person name="David-Palma M."/>
            <person name="Averette A.F."/>
            <person name="Boekhout T."/>
            <person name="Porcel B.M."/>
            <person name="Nowrousian M."/>
            <person name="Cuomo C.A."/>
            <person name="Sun S."/>
            <person name="Heitman J."/>
            <person name="Coelho M.A."/>
        </authorList>
    </citation>
    <scope>NUCLEOTIDE SEQUENCE</scope>
    <source>
        <strain evidence="1">CBS 7841</strain>
    </source>
</reference>
<dbReference type="AlphaFoldDB" id="A0A1E3IG06"/>
<protein>
    <submittedName>
        <fullName evidence="1">Uncharacterized protein</fullName>
    </submittedName>
</protein>
<dbReference type="KEGG" id="cdep:91089961"/>
<dbReference type="PANTHER" id="PTHR35567:SF1">
    <property type="entry name" value="CONSERVED FUNGAL PROTEIN (AFU_ORTHOLOGUE AFUA_1G14230)"/>
    <property type="match status" value="1"/>
</dbReference>
<dbReference type="InterPro" id="IPR021851">
    <property type="entry name" value="DUF3455"/>
</dbReference>
<dbReference type="EMBL" id="CP143790">
    <property type="protein sequence ID" value="WVN90516.1"/>
    <property type="molecule type" value="Genomic_DNA"/>
</dbReference>
<reference evidence="1" key="1">
    <citation type="submission" date="2016-06" db="EMBL/GenBank/DDBJ databases">
        <authorList>
            <person name="Cuomo C."/>
            <person name="Litvintseva A."/>
            <person name="Heitman J."/>
            <person name="Chen Y."/>
            <person name="Sun S."/>
            <person name="Springer D."/>
            <person name="Dromer F."/>
            <person name="Young S."/>
            <person name="Zeng Q."/>
            <person name="Chapman S."/>
            <person name="Gujja S."/>
            <person name="Saif S."/>
            <person name="Birren B."/>
        </authorList>
    </citation>
    <scope>NUCLEOTIDE SEQUENCE</scope>
    <source>
        <strain evidence="1">CBS 7841</strain>
    </source>
</reference>
<dbReference type="VEuPathDB" id="FungiDB:L203_03628"/>
<sequence length="235" mass="24837">MFTKTLVSFLFVLPVVWSAPVAESVPDIGNWPDVGRSGNSWPRSCSVSKVAVPLGNQSKLVVPSGETSSIITVGRGIQNYTCTSGAYVSVGALANLYDVSCLFTGTAGHVDPATISSVLPQKAFSYLSYPDTSNLPVAIHHLFINTPGSTTAGAISPEFVGSNDKVVVSKINALSDPKNPADNVPWLQLAALNGQGTLSKSVFRLNTIKGQPPSSCSNEGEHLSVQYAAMYWFTK</sequence>
<evidence type="ECO:0000313" key="2">
    <source>
        <dbReference type="Proteomes" id="UP000094043"/>
    </source>
</evidence>
<accession>A0A1E3IG06</accession>
<dbReference type="OrthoDB" id="1859733at2759"/>
<reference evidence="1" key="3">
    <citation type="submission" date="2024-01" db="EMBL/GenBank/DDBJ databases">
        <authorList>
            <person name="Coelho M.A."/>
            <person name="David-Palma M."/>
            <person name="Shea T."/>
            <person name="Sun S."/>
            <person name="Cuomo C.A."/>
            <person name="Heitman J."/>
        </authorList>
    </citation>
    <scope>NUCLEOTIDE SEQUENCE</scope>
    <source>
        <strain evidence="1">CBS 7841</strain>
    </source>
</reference>
<dbReference type="RefSeq" id="XP_066071216.1">
    <property type="nucleotide sequence ID" value="XM_066215119.1"/>
</dbReference>
<name>A0A1E3IG06_9TREE</name>
<organism evidence="1 2">
    <name type="scientific">Cryptococcus depauperatus CBS 7841</name>
    <dbReference type="NCBI Taxonomy" id="1295531"/>
    <lineage>
        <taxon>Eukaryota</taxon>
        <taxon>Fungi</taxon>
        <taxon>Dikarya</taxon>
        <taxon>Basidiomycota</taxon>
        <taxon>Agaricomycotina</taxon>
        <taxon>Tremellomycetes</taxon>
        <taxon>Tremellales</taxon>
        <taxon>Cryptococcaceae</taxon>
        <taxon>Cryptococcus</taxon>
    </lineage>
</organism>
<dbReference type="Proteomes" id="UP000094043">
    <property type="component" value="Chromosome 7"/>
</dbReference>
<keyword evidence="2" id="KW-1185">Reference proteome</keyword>
<dbReference type="Pfam" id="PF11937">
    <property type="entry name" value="DUF3455"/>
    <property type="match status" value="1"/>
</dbReference>
<dbReference type="PANTHER" id="PTHR35567">
    <property type="entry name" value="MALATE DEHYDROGENASE (AFU_ORTHOLOGUE AFUA_2G13800)"/>
    <property type="match status" value="1"/>
</dbReference>
<evidence type="ECO:0000313" key="1">
    <source>
        <dbReference type="EMBL" id="WVN90516.1"/>
    </source>
</evidence>
<gene>
    <name evidence="1" type="ORF">L203_105752</name>
</gene>
<dbReference type="GeneID" id="91089961"/>